<keyword evidence="2" id="KW-0472">Membrane</keyword>
<dbReference type="HOGENOM" id="CLU_1762198_0_0_1"/>
<accession>A0A0D3KXZ7</accession>
<evidence type="ECO:0000256" key="2">
    <source>
        <dbReference type="SAM" id="Phobius"/>
    </source>
</evidence>
<keyword evidence="4" id="KW-1185">Reference proteome</keyword>
<dbReference type="PaxDb" id="2903-EOD40632"/>
<feature type="compositionally biased region" description="Pro residues" evidence="1">
    <location>
        <begin position="134"/>
        <end position="148"/>
    </location>
</feature>
<dbReference type="KEGG" id="ehx:EMIHUDRAFT_251061"/>
<dbReference type="GeneID" id="17285907"/>
<dbReference type="EnsemblProtists" id="EOD40632">
    <property type="protein sequence ID" value="EOD40632"/>
    <property type="gene ID" value="EMIHUDRAFT_251061"/>
</dbReference>
<evidence type="ECO:0000256" key="1">
    <source>
        <dbReference type="SAM" id="MobiDB-lite"/>
    </source>
</evidence>
<keyword evidence="2" id="KW-0812">Transmembrane</keyword>
<sequence length="148" mass="16364">MSYVSDWRAPGKLVASLGAPFWGNLKPTAGDFACLCSLFFDNLSTMLTFSAIWQAPPFTAHELFDVTDGGDKARELLYKRIIPGCGFVLFLGNVYYSWMATRMKTQFGREFTSQPYGISGRCSAPSESVRPRVLLPPPPPLHPAPNIN</sequence>
<name>A0A0D3KXZ7_EMIH1</name>
<evidence type="ECO:0000313" key="3">
    <source>
        <dbReference type="EnsemblProtists" id="EOD40632"/>
    </source>
</evidence>
<dbReference type="AlphaFoldDB" id="A0A0D3KXZ7"/>
<keyword evidence="2" id="KW-1133">Transmembrane helix</keyword>
<feature type="transmembrane region" description="Helical" evidence="2">
    <location>
        <begin position="81"/>
        <end position="99"/>
    </location>
</feature>
<feature type="region of interest" description="Disordered" evidence="1">
    <location>
        <begin position="122"/>
        <end position="148"/>
    </location>
</feature>
<evidence type="ECO:0000313" key="4">
    <source>
        <dbReference type="Proteomes" id="UP000013827"/>
    </source>
</evidence>
<reference evidence="4" key="1">
    <citation type="journal article" date="2013" name="Nature">
        <title>Pan genome of the phytoplankton Emiliania underpins its global distribution.</title>
        <authorList>
            <person name="Read B.A."/>
            <person name="Kegel J."/>
            <person name="Klute M.J."/>
            <person name="Kuo A."/>
            <person name="Lefebvre S.C."/>
            <person name="Maumus F."/>
            <person name="Mayer C."/>
            <person name="Miller J."/>
            <person name="Monier A."/>
            <person name="Salamov A."/>
            <person name="Young J."/>
            <person name="Aguilar M."/>
            <person name="Claverie J.M."/>
            <person name="Frickenhaus S."/>
            <person name="Gonzalez K."/>
            <person name="Herman E.K."/>
            <person name="Lin Y.C."/>
            <person name="Napier J."/>
            <person name="Ogata H."/>
            <person name="Sarno A.F."/>
            <person name="Shmutz J."/>
            <person name="Schroeder D."/>
            <person name="de Vargas C."/>
            <person name="Verret F."/>
            <person name="von Dassow P."/>
            <person name="Valentin K."/>
            <person name="Van de Peer Y."/>
            <person name="Wheeler G."/>
            <person name="Dacks J.B."/>
            <person name="Delwiche C.F."/>
            <person name="Dyhrman S.T."/>
            <person name="Glockner G."/>
            <person name="John U."/>
            <person name="Richards T."/>
            <person name="Worden A.Z."/>
            <person name="Zhang X."/>
            <person name="Grigoriev I.V."/>
            <person name="Allen A.E."/>
            <person name="Bidle K."/>
            <person name="Borodovsky M."/>
            <person name="Bowler C."/>
            <person name="Brownlee C."/>
            <person name="Cock J.M."/>
            <person name="Elias M."/>
            <person name="Gladyshev V.N."/>
            <person name="Groth M."/>
            <person name="Guda C."/>
            <person name="Hadaegh A."/>
            <person name="Iglesias-Rodriguez M.D."/>
            <person name="Jenkins J."/>
            <person name="Jones B.M."/>
            <person name="Lawson T."/>
            <person name="Leese F."/>
            <person name="Lindquist E."/>
            <person name="Lobanov A."/>
            <person name="Lomsadze A."/>
            <person name="Malik S.B."/>
            <person name="Marsh M.E."/>
            <person name="Mackinder L."/>
            <person name="Mock T."/>
            <person name="Mueller-Roeber B."/>
            <person name="Pagarete A."/>
            <person name="Parker M."/>
            <person name="Probert I."/>
            <person name="Quesneville H."/>
            <person name="Raines C."/>
            <person name="Rensing S.A."/>
            <person name="Riano-Pachon D.M."/>
            <person name="Richier S."/>
            <person name="Rokitta S."/>
            <person name="Shiraiwa Y."/>
            <person name="Soanes D.M."/>
            <person name="van der Giezen M."/>
            <person name="Wahlund T.M."/>
            <person name="Williams B."/>
            <person name="Wilson W."/>
            <person name="Wolfe G."/>
            <person name="Wurch L.L."/>
        </authorList>
    </citation>
    <scope>NUCLEOTIDE SEQUENCE</scope>
</reference>
<proteinExistence type="predicted"/>
<dbReference type="Proteomes" id="UP000013827">
    <property type="component" value="Unassembled WGS sequence"/>
</dbReference>
<protein>
    <submittedName>
        <fullName evidence="3">Uncharacterized protein</fullName>
    </submittedName>
</protein>
<dbReference type="RefSeq" id="XP_005793061.1">
    <property type="nucleotide sequence ID" value="XM_005793004.1"/>
</dbReference>
<reference evidence="3" key="2">
    <citation type="submission" date="2024-10" db="UniProtKB">
        <authorList>
            <consortium name="EnsemblProtists"/>
        </authorList>
    </citation>
    <scope>IDENTIFICATION</scope>
</reference>
<organism evidence="3 4">
    <name type="scientific">Emiliania huxleyi (strain CCMP1516)</name>
    <dbReference type="NCBI Taxonomy" id="280463"/>
    <lineage>
        <taxon>Eukaryota</taxon>
        <taxon>Haptista</taxon>
        <taxon>Haptophyta</taxon>
        <taxon>Prymnesiophyceae</taxon>
        <taxon>Isochrysidales</taxon>
        <taxon>Noelaerhabdaceae</taxon>
        <taxon>Emiliania</taxon>
    </lineage>
</organism>